<proteinExistence type="predicted"/>
<reference evidence="2" key="2">
    <citation type="submission" date="2022-07" db="EMBL/GenBank/DDBJ databases">
        <title>Complete genome of Mycoplasma caviae type strain G122.</title>
        <authorList>
            <person name="Spergser J."/>
        </authorList>
    </citation>
    <scope>NUCLEOTIDE SEQUENCE</scope>
    <source>
        <strain evidence="2">G122</strain>
    </source>
</reference>
<name>A0A3P8LHZ2_9BACT</name>
<keyword evidence="1" id="KW-0812">Transmembrane</keyword>
<organism evidence="3 4">
    <name type="scientific">Mycoplasmopsis caviae</name>
    <dbReference type="NCBI Taxonomy" id="55603"/>
    <lineage>
        <taxon>Bacteria</taxon>
        <taxon>Bacillati</taxon>
        <taxon>Mycoplasmatota</taxon>
        <taxon>Mycoplasmoidales</taxon>
        <taxon>Metamycoplasmataceae</taxon>
        <taxon>Mycoplasmopsis</taxon>
    </lineage>
</organism>
<reference evidence="3 4" key="1">
    <citation type="submission" date="2018-12" db="EMBL/GenBank/DDBJ databases">
        <authorList>
            <consortium name="Pathogen Informatics"/>
        </authorList>
    </citation>
    <scope>NUCLEOTIDE SEQUENCE [LARGE SCALE GENOMIC DNA]</scope>
    <source>
        <strain evidence="3 4">NCTC10126</strain>
    </source>
</reference>
<evidence type="ECO:0000313" key="2">
    <source>
        <dbReference type="EMBL" id="UUD35391.1"/>
    </source>
</evidence>
<sequence length="84" mass="10184">MQYSPFGFSAFFMFWVIILCYYYKWKKWRDTELYVVDDEGHPSTIVDVERNKKKLTLYFKLAKDSEKEDGKVYVSRTNYAITIK</sequence>
<evidence type="ECO:0000313" key="3">
    <source>
        <dbReference type="EMBL" id="VDR41832.1"/>
    </source>
</evidence>
<keyword evidence="1" id="KW-0472">Membrane</keyword>
<dbReference type="Proteomes" id="UP000280036">
    <property type="component" value="Unassembled WGS sequence"/>
</dbReference>
<evidence type="ECO:0000313" key="4">
    <source>
        <dbReference type="Proteomes" id="UP000280036"/>
    </source>
</evidence>
<keyword evidence="5" id="KW-1185">Reference proteome</keyword>
<evidence type="ECO:0000256" key="1">
    <source>
        <dbReference type="SAM" id="Phobius"/>
    </source>
</evidence>
<feature type="transmembrane region" description="Helical" evidence="1">
    <location>
        <begin position="6"/>
        <end position="23"/>
    </location>
</feature>
<dbReference type="EMBL" id="CP101806">
    <property type="protein sequence ID" value="UUD35391.1"/>
    <property type="molecule type" value="Genomic_DNA"/>
</dbReference>
<dbReference type="EMBL" id="UZVY01000001">
    <property type="protein sequence ID" value="VDR41832.1"/>
    <property type="molecule type" value="Genomic_DNA"/>
</dbReference>
<accession>A0A3P8LHZ2</accession>
<keyword evidence="1" id="KW-1133">Transmembrane helix</keyword>
<gene>
    <name evidence="3" type="ORF">NCTC10126_00319</name>
    <name evidence="2" type="ORF">NPA07_00735</name>
</gene>
<protein>
    <submittedName>
        <fullName evidence="3">Uncharacterized protein</fullName>
    </submittedName>
</protein>
<dbReference type="RefSeq" id="WP_126118089.1">
    <property type="nucleotide sequence ID" value="NZ_CP101806.1"/>
</dbReference>
<dbReference type="Proteomes" id="UP001058569">
    <property type="component" value="Chromosome"/>
</dbReference>
<dbReference type="AlphaFoldDB" id="A0A3P8LHZ2"/>
<evidence type="ECO:0000313" key="5">
    <source>
        <dbReference type="Proteomes" id="UP001058569"/>
    </source>
</evidence>